<dbReference type="EMBL" id="LXQA010272604">
    <property type="protein sequence ID" value="MCI39851.1"/>
    <property type="molecule type" value="Genomic_DNA"/>
</dbReference>
<feature type="region of interest" description="Disordered" evidence="1">
    <location>
        <begin position="77"/>
        <end position="116"/>
    </location>
</feature>
<feature type="non-terminal residue" evidence="2">
    <location>
        <position position="1"/>
    </location>
</feature>
<dbReference type="Proteomes" id="UP000265520">
    <property type="component" value="Unassembled WGS sequence"/>
</dbReference>
<evidence type="ECO:0000256" key="1">
    <source>
        <dbReference type="SAM" id="MobiDB-lite"/>
    </source>
</evidence>
<keyword evidence="3" id="KW-1185">Reference proteome</keyword>
<evidence type="ECO:0000313" key="3">
    <source>
        <dbReference type="Proteomes" id="UP000265520"/>
    </source>
</evidence>
<feature type="compositionally biased region" description="Basic and acidic residues" evidence="1">
    <location>
        <begin position="99"/>
        <end position="116"/>
    </location>
</feature>
<accession>A0A392RT82</accession>
<comment type="caution">
    <text evidence="2">The sequence shown here is derived from an EMBL/GenBank/DDBJ whole genome shotgun (WGS) entry which is preliminary data.</text>
</comment>
<protein>
    <submittedName>
        <fullName evidence="2">Uncharacterized protein</fullName>
    </submittedName>
</protein>
<dbReference type="AlphaFoldDB" id="A0A392RT82"/>
<name>A0A392RT82_9FABA</name>
<evidence type="ECO:0000313" key="2">
    <source>
        <dbReference type="EMBL" id="MCI39851.1"/>
    </source>
</evidence>
<feature type="compositionally biased region" description="Basic and acidic residues" evidence="1">
    <location>
        <begin position="77"/>
        <end position="87"/>
    </location>
</feature>
<reference evidence="2 3" key="1">
    <citation type="journal article" date="2018" name="Front. Plant Sci.">
        <title>Red Clover (Trifolium pratense) and Zigzag Clover (T. medium) - A Picture of Genomic Similarities and Differences.</title>
        <authorList>
            <person name="Dluhosova J."/>
            <person name="Istvanek J."/>
            <person name="Nedelnik J."/>
            <person name="Repkova J."/>
        </authorList>
    </citation>
    <scope>NUCLEOTIDE SEQUENCE [LARGE SCALE GENOMIC DNA]</scope>
    <source>
        <strain evidence="3">cv. 10/8</strain>
        <tissue evidence="2">Leaf</tissue>
    </source>
</reference>
<sequence length="116" mass="13684">PPDLQDSHHHHQIFNSDHHQICLLVSPPSPALQIDLETSTLKSTCNRPHRHQRRRLCCKSITPPFLYVIQQDLKVERASERRRPERNSRRRKTVVGEKQSSEKDGGRRVREIELQR</sequence>
<organism evidence="2 3">
    <name type="scientific">Trifolium medium</name>
    <dbReference type="NCBI Taxonomy" id="97028"/>
    <lineage>
        <taxon>Eukaryota</taxon>
        <taxon>Viridiplantae</taxon>
        <taxon>Streptophyta</taxon>
        <taxon>Embryophyta</taxon>
        <taxon>Tracheophyta</taxon>
        <taxon>Spermatophyta</taxon>
        <taxon>Magnoliopsida</taxon>
        <taxon>eudicotyledons</taxon>
        <taxon>Gunneridae</taxon>
        <taxon>Pentapetalae</taxon>
        <taxon>rosids</taxon>
        <taxon>fabids</taxon>
        <taxon>Fabales</taxon>
        <taxon>Fabaceae</taxon>
        <taxon>Papilionoideae</taxon>
        <taxon>50 kb inversion clade</taxon>
        <taxon>NPAAA clade</taxon>
        <taxon>Hologalegina</taxon>
        <taxon>IRL clade</taxon>
        <taxon>Trifolieae</taxon>
        <taxon>Trifolium</taxon>
    </lineage>
</organism>
<proteinExistence type="predicted"/>